<dbReference type="InterPro" id="IPR052975">
    <property type="entry name" value="Repressor-like_regulatory"/>
</dbReference>
<dbReference type="SUPFAM" id="SSF89447">
    <property type="entry name" value="AbrB/MazE/MraZ-like"/>
    <property type="match status" value="1"/>
</dbReference>
<dbReference type="AlphaFoldDB" id="X1EPM9"/>
<dbReference type="EMBL" id="BARU01006677">
    <property type="protein sequence ID" value="GAH35366.1"/>
    <property type="molecule type" value="Genomic_DNA"/>
</dbReference>
<proteinExistence type="predicted"/>
<dbReference type="GO" id="GO:0003677">
    <property type="term" value="F:DNA binding"/>
    <property type="evidence" value="ECO:0007669"/>
    <property type="project" value="InterPro"/>
</dbReference>
<dbReference type="InterPro" id="IPR037914">
    <property type="entry name" value="SpoVT-AbrB_sf"/>
</dbReference>
<dbReference type="SMART" id="SM00966">
    <property type="entry name" value="SpoVT_AbrB"/>
    <property type="match status" value="1"/>
</dbReference>
<feature type="domain" description="SpoVT-AbrB" evidence="1">
    <location>
        <begin position="14"/>
        <end position="60"/>
    </location>
</feature>
<dbReference type="InterPro" id="IPR007159">
    <property type="entry name" value="SpoVT-AbrB_dom"/>
</dbReference>
<evidence type="ECO:0000259" key="1">
    <source>
        <dbReference type="SMART" id="SM00966"/>
    </source>
</evidence>
<dbReference type="Pfam" id="PF04014">
    <property type="entry name" value="MazE_antitoxin"/>
    <property type="match status" value="1"/>
</dbReference>
<name>X1EPM9_9ZZZZ</name>
<dbReference type="PANTHER" id="PTHR34860:SF6">
    <property type="entry name" value="REPRESSOR-LIKE PROTEIN SSO7C3"/>
    <property type="match status" value="1"/>
</dbReference>
<comment type="caution">
    <text evidence="2">The sequence shown here is derived from an EMBL/GenBank/DDBJ whole genome shotgun (WGS) entry which is preliminary data.</text>
</comment>
<dbReference type="PANTHER" id="PTHR34860">
    <property type="entry name" value="REPRESSOR-LIKE PROTEIN SSO7C3"/>
    <property type="match status" value="1"/>
</dbReference>
<dbReference type="Gene3D" id="2.10.260.10">
    <property type="match status" value="1"/>
</dbReference>
<organism evidence="2">
    <name type="scientific">marine sediment metagenome</name>
    <dbReference type="NCBI Taxonomy" id="412755"/>
    <lineage>
        <taxon>unclassified sequences</taxon>
        <taxon>metagenomes</taxon>
        <taxon>ecological metagenomes</taxon>
    </lineage>
</organism>
<reference evidence="2" key="1">
    <citation type="journal article" date="2014" name="Front. Microbiol.">
        <title>High frequency of phylogenetically diverse reductive dehalogenase-homologous genes in deep subseafloor sedimentary metagenomes.</title>
        <authorList>
            <person name="Kawai M."/>
            <person name="Futagami T."/>
            <person name="Toyoda A."/>
            <person name="Takaki Y."/>
            <person name="Nishi S."/>
            <person name="Hori S."/>
            <person name="Arai W."/>
            <person name="Tsubouchi T."/>
            <person name="Morono Y."/>
            <person name="Uchiyama I."/>
            <person name="Ito T."/>
            <person name="Fujiyama A."/>
            <person name="Inagaki F."/>
            <person name="Takami H."/>
        </authorList>
    </citation>
    <scope>NUCLEOTIDE SEQUENCE</scope>
    <source>
        <strain evidence="2">Expedition CK06-06</strain>
    </source>
</reference>
<sequence length="79" mass="8738">MTEVAKGKYFYGSVKVGERGQIVIPIEARKQFDINQGDQVLIFGHSKKGIAIVKASLLKKFAGKLLDIFGPEDLESNEK</sequence>
<accession>X1EPM9</accession>
<protein>
    <recommendedName>
        <fullName evidence="1">SpoVT-AbrB domain-containing protein</fullName>
    </recommendedName>
</protein>
<evidence type="ECO:0000313" key="2">
    <source>
        <dbReference type="EMBL" id="GAH35366.1"/>
    </source>
</evidence>
<gene>
    <name evidence="2" type="ORF">S03H2_13153</name>
</gene>
<dbReference type="NCBIfam" id="TIGR01439">
    <property type="entry name" value="lp_hng_hel_AbrB"/>
    <property type="match status" value="1"/>
</dbReference>